<evidence type="ECO:0000313" key="4">
    <source>
        <dbReference type="Proteomes" id="UP000002077"/>
    </source>
</evidence>
<dbReference type="Pfam" id="PF07463">
    <property type="entry name" value="NUMOD4"/>
    <property type="match status" value="1"/>
</dbReference>
<organism evidence="3 4">
    <name type="scientific">Corynebacterium aurimucosum (strain ATCC 700975 / DSM 44827 / CIP 107346 / CN-1)</name>
    <name type="common">Corynebacterium nigricans</name>
    <dbReference type="NCBI Taxonomy" id="548476"/>
    <lineage>
        <taxon>Bacteria</taxon>
        <taxon>Bacillati</taxon>
        <taxon>Actinomycetota</taxon>
        <taxon>Actinomycetes</taxon>
        <taxon>Mycobacteriales</taxon>
        <taxon>Corynebacteriaceae</taxon>
        <taxon>Corynebacterium</taxon>
    </lineage>
</organism>
<feature type="domain" description="HNH nuclease" evidence="2">
    <location>
        <begin position="70"/>
        <end position="112"/>
    </location>
</feature>
<evidence type="ECO:0000313" key="3">
    <source>
        <dbReference type="EMBL" id="ACP33618.1"/>
    </source>
</evidence>
<dbReference type="SUPFAM" id="SSF54060">
    <property type="entry name" value="His-Me finger endonucleases"/>
    <property type="match status" value="1"/>
</dbReference>
<proteinExistence type="predicted"/>
<reference evidence="3 4" key="1">
    <citation type="journal article" date="2010" name="BMC Genomics">
        <title>Complete genome sequence and lifestyle of black-pigmented Corynebacterium aurimucosum ATCC 700975 (formerly C. nigricans CN-1) isolated from a vaginal swab of a woman with spontaneous abortion.</title>
        <authorList>
            <person name="Trost E."/>
            <person name="Gotker S."/>
            <person name="Schneider J."/>
            <person name="Schneiker-Bekel S."/>
            <person name="Szczepanowski R."/>
            <person name="Tilker A."/>
            <person name="Viehoever P."/>
            <person name="Arnold W."/>
            <person name="Bekel T."/>
            <person name="Blom J."/>
            <person name="Gartemann K.H."/>
            <person name="Linke B."/>
            <person name="Goesmann A."/>
            <person name="Puhler A."/>
            <person name="Shukla S.K."/>
            <person name="Tauch A."/>
        </authorList>
    </citation>
    <scope>NUCLEOTIDE SEQUENCE [LARGE SCALE GENOMIC DNA]</scope>
    <source>
        <strain evidence="4">ATCC 700975 / DSM 44827 / CIP 107346 / CN-1</strain>
    </source>
</reference>
<dbReference type="Pfam" id="PF13392">
    <property type="entry name" value="HNH_3"/>
    <property type="match status" value="1"/>
</dbReference>
<dbReference type="EMBL" id="CP001601">
    <property type="protein sequence ID" value="ACP33618.1"/>
    <property type="molecule type" value="Genomic_DNA"/>
</dbReference>
<keyword evidence="4" id="KW-1185">Reference proteome</keyword>
<dbReference type="AlphaFoldDB" id="C3PIG4"/>
<dbReference type="KEGG" id="car:cauri_2025"/>
<protein>
    <recommendedName>
        <fullName evidence="5">HNH endonuclease</fullName>
    </recommendedName>
</protein>
<sequence length="188" mass="21203">MGEEIWKPVIGFEGLYEVSSHGKIKSLQRKVPHKSSGTITVRERILKPGVRKSGHLYVNLLKDSHPRTKRVHVIVAEAFIGPRSAGMEVCHNDGNPANNRVENLRYDTHAENIRDIIRHGTHFQSKKTTCKRGHLLTAPNLVPSIAKKGYRDCLACSRTRAYLINHPGLADTAQELSDSYFNTIMERK</sequence>
<feature type="domain" description="NUMOD4" evidence="1">
    <location>
        <begin position="4"/>
        <end position="60"/>
    </location>
</feature>
<evidence type="ECO:0000259" key="2">
    <source>
        <dbReference type="Pfam" id="PF13392"/>
    </source>
</evidence>
<dbReference type="InterPro" id="IPR003615">
    <property type="entry name" value="HNH_nuc"/>
</dbReference>
<dbReference type="HOGENOM" id="CLU_099810_2_0_11"/>
<name>C3PIG4_CORA7</name>
<dbReference type="STRING" id="548476.cauri_2025"/>
<dbReference type="eggNOG" id="ENOG5030IC1">
    <property type="taxonomic scope" value="Bacteria"/>
</dbReference>
<dbReference type="OrthoDB" id="6631788at2"/>
<dbReference type="InterPro" id="IPR010902">
    <property type="entry name" value="NUMOD4"/>
</dbReference>
<dbReference type="GeneID" id="31925262"/>
<dbReference type="RefSeq" id="WP_010191029.1">
    <property type="nucleotide sequence ID" value="NC_012590.1"/>
</dbReference>
<dbReference type="Proteomes" id="UP000002077">
    <property type="component" value="Chromosome"/>
</dbReference>
<dbReference type="Gene3D" id="3.90.75.20">
    <property type="match status" value="1"/>
</dbReference>
<dbReference type="InterPro" id="IPR044925">
    <property type="entry name" value="His-Me_finger_sf"/>
</dbReference>
<gene>
    <name evidence="3" type="ordered locus">cauri_2025</name>
</gene>
<evidence type="ECO:0008006" key="5">
    <source>
        <dbReference type="Google" id="ProtNLM"/>
    </source>
</evidence>
<dbReference type="GO" id="GO:0016788">
    <property type="term" value="F:hydrolase activity, acting on ester bonds"/>
    <property type="evidence" value="ECO:0007669"/>
    <property type="project" value="InterPro"/>
</dbReference>
<accession>C3PIG4</accession>
<evidence type="ECO:0000259" key="1">
    <source>
        <dbReference type="Pfam" id="PF07463"/>
    </source>
</evidence>